<comment type="caution">
    <text evidence="1">The sequence shown here is derived from an EMBL/GenBank/DDBJ whole genome shotgun (WGS) entry which is preliminary data.</text>
</comment>
<keyword evidence="2" id="KW-1185">Reference proteome</keyword>
<protein>
    <submittedName>
        <fullName evidence="1">Kinase-like domain-containing protein</fullName>
    </submittedName>
</protein>
<dbReference type="OrthoDB" id="4062651at2759"/>
<gene>
    <name evidence="1" type="ORF">N7509_009458</name>
</gene>
<proteinExistence type="predicted"/>
<reference evidence="1" key="2">
    <citation type="journal article" date="2023" name="IMA Fungus">
        <title>Comparative genomic study of the Penicillium genus elucidates a diverse pangenome and 15 lateral gene transfer events.</title>
        <authorList>
            <person name="Petersen C."/>
            <person name="Sorensen T."/>
            <person name="Nielsen M.R."/>
            <person name="Sondergaard T.E."/>
            <person name="Sorensen J.L."/>
            <person name="Fitzpatrick D.A."/>
            <person name="Frisvad J.C."/>
            <person name="Nielsen K.L."/>
        </authorList>
    </citation>
    <scope>NUCLEOTIDE SEQUENCE</scope>
    <source>
        <strain evidence="1">IBT 29677</strain>
    </source>
</reference>
<name>A0A9X0B3N6_9EURO</name>
<dbReference type="AlphaFoldDB" id="A0A9X0B3N6"/>
<keyword evidence="1" id="KW-0418">Kinase</keyword>
<evidence type="ECO:0000313" key="2">
    <source>
        <dbReference type="Proteomes" id="UP001147747"/>
    </source>
</evidence>
<evidence type="ECO:0000313" key="1">
    <source>
        <dbReference type="EMBL" id="KAJ5386917.1"/>
    </source>
</evidence>
<dbReference type="GO" id="GO:0016301">
    <property type="term" value="F:kinase activity"/>
    <property type="evidence" value="ECO:0007669"/>
    <property type="project" value="UniProtKB-KW"/>
</dbReference>
<dbReference type="EMBL" id="JAPZBU010000009">
    <property type="protein sequence ID" value="KAJ5386917.1"/>
    <property type="molecule type" value="Genomic_DNA"/>
</dbReference>
<accession>A0A9X0B3N6</accession>
<sequence length="84" mass="9046">MVKDIEVPILAQFADYLSPEVRAVTVDEDGLLVGVSTDPEEDDTPCFAYIPLSAAGSLANYGTIQYSKLHELDPLGPVCHPTLI</sequence>
<dbReference type="Proteomes" id="UP001147747">
    <property type="component" value="Unassembled WGS sequence"/>
</dbReference>
<reference evidence="1" key="1">
    <citation type="submission" date="2022-12" db="EMBL/GenBank/DDBJ databases">
        <authorList>
            <person name="Petersen C."/>
        </authorList>
    </citation>
    <scope>NUCLEOTIDE SEQUENCE</scope>
    <source>
        <strain evidence="1">IBT 29677</strain>
    </source>
</reference>
<dbReference type="RefSeq" id="XP_056484715.1">
    <property type="nucleotide sequence ID" value="XM_056634095.1"/>
</dbReference>
<organism evidence="1 2">
    <name type="scientific">Penicillium cosmopolitanum</name>
    <dbReference type="NCBI Taxonomy" id="1131564"/>
    <lineage>
        <taxon>Eukaryota</taxon>
        <taxon>Fungi</taxon>
        <taxon>Dikarya</taxon>
        <taxon>Ascomycota</taxon>
        <taxon>Pezizomycotina</taxon>
        <taxon>Eurotiomycetes</taxon>
        <taxon>Eurotiomycetidae</taxon>
        <taxon>Eurotiales</taxon>
        <taxon>Aspergillaceae</taxon>
        <taxon>Penicillium</taxon>
    </lineage>
</organism>
<keyword evidence="1" id="KW-0808">Transferase</keyword>
<dbReference type="GeneID" id="81373075"/>